<evidence type="ECO:0000313" key="2">
    <source>
        <dbReference type="EMBL" id="BBK85573.1"/>
    </source>
</evidence>
<dbReference type="InterPro" id="IPR007569">
    <property type="entry name" value="DUF559"/>
</dbReference>
<reference evidence="2 3" key="1">
    <citation type="submission" date="2019-06" db="EMBL/GenBank/DDBJ databases">
        <title>Complete genome sequence of Cutibacterium acnes subsp. acnes NBRC 107605.</title>
        <authorList>
            <person name="Miura T."/>
            <person name="Furukawa M."/>
            <person name="Shimamura M."/>
            <person name="Ohyama Y."/>
            <person name="Yamazoe A."/>
            <person name="Kawasaki H."/>
        </authorList>
    </citation>
    <scope>NUCLEOTIDE SEQUENCE [LARGE SCALE GENOMIC DNA]</scope>
    <source>
        <strain evidence="2 3">NBRC 107605</strain>
    </source>
</reference>
<feature type="domain" description="DUF559" evidence="1">
    <location>
        <begin position="2"/>
        <end position="89"/>
    </location>
</feature>
<organism evidence="2 3">
    <name type="scientific">Cutibacterium acnes subsp. acnes</name>
    <dbReference type="NCBI Taxonomy" id="1734925"/>
    <lineage>
        <taxon>Bacteria</taxon>
        <taxon>Bacillati</taxon>
        <taxon>Actinomycetota</taxon>
        <taxon>Actinomycetes</taxon>
        <taxon>Propionibacteriales</taxon>
        <taxon>Propionibacteriaceae</taxon>
        <taxon>Cutibacterium</taxon>
    </lineage>
</organism>
<sequence>MFRRHRVSGWKANERLWIDGNAVFPDLWFKKENVVVEIDSYAFHGRPADYEATARRHALLVGAGLRVIRVTPNMIRDNPELVLDTVRSALWGRHRGVVAAARSGKSGL</sequence>
<evidence type="ECO:0000313" key="3">
    <source>
        <dbReference type="Proteomes" id="UP000318594"/>
    </source>
</evidence>
<gene>
    <name evidence="2" type="ORF">CacPP4_21880</name>
</gene>
<dbReference type="InterPro" id="IPR011335">
    <property type="entry name" value="Restrct_endonuc-II-like"/>
</dbReference>
<dbReference type="Pfam" id="PF04480">
    <property type="entry name" value="DUF559"/>
    <property type="match status" value="1"/>
</dbReference>
<keyword evidence="3" id="KW-1185">Reference proteome</keyword>
<proteinExistence type="predicted"/>
<dbReference type="EMBL" id="AP019723">
    <property type="protein sequence ID" value="BBK85573.1"/>
    <property type="molecule type" value="Genomic_DNA"/>
</dbReference>
<dbReference type="SUPFAM" id="SSF52980">
    <property type="entry name" value="Restriction endonuclease-like"/>
    <property type="match status" value="1"/>
</dbReference>
<accession>A0ABM7H1X8</accession>
<name>A0ABM7H1X8_CUTAC</name>
<protein>
    <recommendedName>
        <fullName evidence="1">DUF559 domain-containing protein</fullName>
    </recommendedName>
</protein>
<dbReference type="Gene3D" id="3.40.960.10">
    <property type="entry name" value="VSR Endonuclease"/>
    <property type="match status" value="1"/>
</dbReference>
<evidence type="ECO:0000259" key="1">
    <source>
        <dbReference type="Pfam" id="PF04480"/>
    </source>
</evidence>
<dbReference type="Proteomes" id="UP000318594">
    <property type="component" value="Chromosome"/>
</dbReference>